<keyword evidence="2" id="KW-1185">Reference proteome</keyword>
<dbReference type="OrthoDB" id="8686088at2"/>
<dbReference type="InterPro" id="IPR008792">
    <property type="entry name" value="PQQD"/>
</dbReference>
<evidence type="ECO:0008006" key="3">
    <source>
        <dbReference type="Google" id="ProtNLM"/>
    </source>
</evidence>
<reference evidence="1 2" key="1">
    <citation type="submission" date="2012-06" db="EMBL/GenBank/DDBJ databases">
        <title>Finished plasmid 4 of genome of Crinalium epipsammum PCC 9333.</title>
        <authorList>
            <consortium name="US DOE Joint Genome Institute"/>
            <person name="Gugger M."/>
            <person name="Coursin T."/>
            <person name="Rippka R."/>
            <person name="Tandeau De Marsac N."/>
            <person name="Huntemann M."/>
            <person name="Wei C.-L."/>
            <person name="Han J."/>
            <person name="Detter J.C."/>
            <person name="Han C."/>
            <person name="Tapia R."/>
            <person name="Davenport K."/>
            <person name="Daligault H."/>
            <person name="Erkkila T."/>
            <person name="Gu W."/>
            <person name="Munk A.C.C."/>
            <person name="Teshima H."/>
            <person name="Xu Y."/>
            <person name="Chain P."/>
            <person name="Chen A."/>
            <person name="Krypides N."/>
            <person name="Mavromatis K."/>
            <person name="Markowitz V."/>
            <person name="Szeto E."/>
            <person name="Ivanova N."/>
            <person name="Mikhailova N."/>
            <person name="Ovchinnikova G."/>
            <person name="Pagani I."/>
            <person name="Pati A."/>
            <person name="Goodwin L."/>
            <person name="Peters L."/>
            <person name="Pitluck S."/>
            <person name="Woyke T."/>
            <person name="Kerfeld C."/>
        </authorList>
    </citation>
    <scope>NUCLEOTIDE SEQUENCE [LARGE SCALE GENOMIC DNA]</scope>
    <source>
        <strain evidence="1 2">PCC 9333</strain>
        <plasmid evidence="2">Plasmid pCRI9333.04</plasmid>
    </source>
</reference>
<protein>
    <recommendedName>
        <fullName evidence="3">Coenzyme PQQ synthesis protein D (PqqD)</fullName>
    </recommendedName>
</protein>
<keyword evidence="1" id="KW-0614">Plasmid</keyword>
<dbReference type="KEGG" id="cep:Cri9333_4866"/>
<dbReference type="PATRIC" id="fig|1173022.3.peg.5257"/>
<dbReference type="RefSeq" id="WP_015180009.1">
    <property type="nucleotide sequence ID" value="NC_019735.1"/>
</dbReference>
<dbReference type="eggNOG" id="ENOG503323C">
    <property type="taxonomic scope" value="Bacteria"/>
</dbReference>
<dbReference type="EMBL" id="CP003624">
    <property type="protein sequence ID" value="AFZ15629.1"/>
    <property type="molecule type" value="Genomic_DNA"/>
</dbReference>
<dbReference type="Pfam" id="PF05402">
    <property type="entry name" value="PqqD"/>
    <property type="match status" value="1"/>
</dbReference>
<dbReference type="HOGENOM" id="CLU_142754_0_0_3"/>
<proteinExistence type="predicted"/>
<accession>K9W763</accession>
<sequence>MENNQVFRVNTPQVVCETIEGEVVIVHLEKGYYYSLLKTGADVWSRIERRIDCYSLIQEMTQAYDGSAKEIATAIDEFLENLQREELIITDSTMESVNTDNNTKEIAEITNKPCFEKPMLEKFTDMEDLLLLDPIHEVDVEAGWPNAKTA</sequence>
<dbReference type="InterPro" id="IPR041881">
    <property type="entry name" value="PqqD_sf"/>
</dbReference>
<gene>
    <name evidence="1" type="ORF">Cri9333_4866</name>
</gene>
<name>K9W763_9CYAN</name>
<dbReference type="AlphaFoldDB" id="K9W763"/>
<dbReference type="Gene3D" id="1.10.10.1150">
    <property type="entry name" value="Coenzyme PQQ synthesis protein D (PqqD)"/>
    <property type="match status" value="1"/>
</dbReference>
<organism evidence="1 2">
    <name type="scientific">Crinalium epipsammum PCC 9333</name>
    <dbReference type="NCBI Taxonomy" id="1173022"/>
    <lineage>
        <taxon>Bacteria</taxon>
        <taxon>Bacillati</taxon>
        <taxon>Cyanobacteriota</taxon>
        <taxon>Cyanophyceae</taxon>
        <taxon>Gomontiellales</taxon>
        <taxon>Gomontiellaceae</taxon>
        <taxon>Crinalium</taxon>
    </lineage>
</organism>
<evidence type="ECO:0000313" key="2">
    <source>
        <dbReference type="Proteomes" id="UP000010472"/>
    </source>
</evidence>
<dbReference type="Proteomes" id="UP000010472">
    <property type="component" value="Plasmid pCRI9333.04"/>
</dbReference>
<geneLocation type="plasmid" evidence="1 2">
    <name>pCRI9333.04</name>
</geneLocation>
<evidence type="ECO:0000313" key="1">
    <source>
        <dbReference type="EMBL" id="AFZ15629.1"/>
    </source>
</evidence>